<reference evidence="1 2" key="1">
    <citation type="submission" date="2020-05" db="EMBL/GenBank/DDBJ databases">
        <title>Comparative genomic analysis of denitrifying bacteria from Halomonas genus.</title>
        <authorList>
            <person name="Wang L."/>
            <person name="Shao Z."/>
        </authorList>
    </citation>
    <scope>NUCLEOTIDE SEQUENCE [LARGE SCALE GENOMIC DNA]</scope>
    <source>
        <strain evidence="1 2">A4</strain>
    </source>
</reference>
<organism evidence="1 2">
    <name type="scientific">Billgrantia campisalis</name>
    <dbReference type="NCBI Taxonomy" id="74661"/>
    <lineage>
        <taxon>Bacteria</taxon>
        <taxon>Pseudomonadati</taxon>
        <taxon>Pseudomonadota</taxon>
        <taxon>Gammaproteobacteria</taxon>
        <taxon>Oceanospirillales</taxon>
        <taxon>Halomonadaceae</taxon>
        <taxon>Billgrantia</taxon>
    </lineage>
</organism>
<keyword evidence="2" id="KW-1185">Reference proteome</keyword>
<dbReference type="RefSeq" id="WP_238976631.1">
    <property type="nucleotide sequence ID" value="NZ_JABFUC010000004.1"/>
</dbReference>
<evidence type="ECO:0000313" key="1">
    <source>
        <dbReference type="EMBL" id="MCG6657496.1"/>
    </source>
</evidence>
<name>A0ABS9P6U0_9GAMM</name>
<dbReference type="InterPro" id="IPR011989">
    <property type="entry name" value="ARM-like"/>
</dbReference>
<protein>
    <submittedName>
        <fullName evidence="1">TIGR02270 family protein</fullName>
    </submittedName>
</protein>
<sequence length="424" mass="46462">MNLISRILDQVVDHHAEEAAFLWLLREGAVAAPHYSLVDLAKLDKRVEAHLDGLRIAGDAGWAACVEQLEYREPGEVFAAAVLALESGEAGRIRRVYEAVGAAPEAQRGLVSAFGWVDRAWWRGEIRMLLAAEAPFWRRLGLAAAASQGVDPGRPLLDALGADDPALCGTALRVAARLGRTDLLPSVQARLASDDETVRFSAAWAATLLGDRATAPRVALAFVEAAHPRWAIRALGVALRALAPQEGQQYLEHLARQPQRLRQAVVASGILGDPSNVPWLLAQMEIAEIARVAGEAFTLITGVDLAYEELEGEWPEGFEAGPPENPEDETVAMDADEDLPWPEATRVTDWWSRHRATLQPGRRYLLGHPLSPEHLQWVLCRGLQRHRVAAALERRLLAPGEPLFEVRARGEIQQQRLGSQPGVR</sequence>
<comment type="caution">
    <text evidence="1">The sequence shown here is derived from an EMBL/GenBank/DDBJ whole genome shotgun (WGS) entry which is preliminary data.</text>
</comment>
<dbReference type="Proteomes" id="UP000814385">
    <property type="component" value="Unassembled WGS sequence"/>
</dbReference>
<accession>A0ABS9P6U0</accession>
<dbReference type="InterPro" id="IPR011959">
    <property type="entry name" value="CHP02270"/>
</dbReference>
<dbReference type="EMBL" id="JABFUC010000004">
    <property type="protein sequence ID" value="MCG6657496.1"/>
    <property type="molecule type" value="Genomic_DNA"/>
</dbReference>
<proteinExistence type="predicted"/>
<dbReference type="NCBIfam" id="TIGR02270">
    <property type="entry name" value="TIGR02270 family protein"/>
    <property type="match status" value="1"/>
</dbReference>
<dbReference type="SUPFAM" id="SSF48371">
    <property type="entry name" value="ARM repeat"/>
    <property type="match status" value="1"/>
</dbReference>
<evidence type="ECO:0000313" key="2">
    <source>
        <dbReference type="Proteomes" id="UP000814385"/>
    </source>
</evidence>
<dbReference type="InterPro" id="IPR016024">
    <property type="entry name" value="ARM-type_fold"/>
</dbReference>
<gene>
    <name evidence="1" type="ORF">HOP52_06915</name>
</gene>
<dbReference type="Gene3D" id="1.25.10.10">
    <property type="entry name" value="Leucine-rich Repeat Variant"/>
    <property type="match status" value="1"/>
</dbReference>